<dbReference type="Proteomes" id="UP000887579">
    <property type="component" value="Unplaced"/>
</dbReference>
<name>A0AC34FD00_9BILA</name>
<proteinExistence type="predicted"/>
<evidence type="ECO:0000313" key="2">
    <source>
        <dbReference type="WBParaSite" id="ES5_v2.g15132.t1"/>
    </source>
</evidence>
<dbReference type="WBParaSite" id="ES5_v2.g15132.t1">
    <property type="protein sequence ID" value="ES5_v2.g15132.t1"/>
    <property type="gene ID" value="ES5_v2.g15132"/>
</dbReference>
<protein>
    <submittedName>
        <fullName evidence="2">Major facilitator superfamily (MFS) profile domain-containing protein</fullName>
    </submittedName>
</protein>
<sequence length="540" mass="59472">MASIMPSKENENRPKFSLPPEDFIDEPPNAPPTSPVHVKFDQHSTKVPAIFAHRFRYFILILGCLCLTSVCSNMIALNFTLICMFHPASSDDPFVHLPLAAENLTTINHHGHPKYAYTQHEKSLLMWAVAIGSMAATFPLSVLYSKFGARYVFFSAGLVSAISTLLIPAGAEMGLSWFLALRVLQGVAYAADFAAIGMLCARWASLKQNGMFISILTCFSTISSSITNPVAGALCESQFGWPSVYYSHGAVSIILFSLWVFFYSDHPATHKSVSSTELEKIHRNKTEAHINMDSFIPYKKICTNPVILSVWLCALADIGSGIFLLTYTPTYIKNVLHYGVEETGWLGALPALSHIPIKLGTGYFSDKVKTFNEKTKMIAFNSMALFIPGIMFAGLGFIPDEYPLTAVLIFTIIHAFMGANCGGFYKCGTLVSRQYSAFVISNIQFIKCLTLFLAPGLVAVFVSDDSNKSQWRTVFMVLACSLVIANTIFLFMATDEPAEFTKITRESAKLHKLEKKQKINSDLPETTPTKAAGNVQISNA</sequence>
<reference evidence="2" key="1">
    <citation type="submission" date="2022-11" db="UniProtKB">
        <authorList>
            <consortium name="WormBaseParasite"/>
        </authorList>
    </citation>
    <scope>IDENTIFICATION</scope>
</reference>
<accession>A0AC34FD00</accession>
<organism evidence="1 2">
    <name type="scientific">Panagrolaimus sp. ES5</name>
    <dbReference type="NCBI Taxonomy" id="591445"/>
    <lineage>
        <taxon>Eukaryota</taxon>
        <taxon>Metazoa</taxon>
        <taxon>Ecdysozoa</taxon>
        <taxon>Nematoda</taxon>
        <taxon>Chromadorea</taxon>
        <taxon>Rhabditida</taxon>
        <taxon>Tylenchina</taxon>
        <taxon>Panagrolaimomorpha</taxon>
        <taxon>Panagrolaimoidea</taxon>
        <taxon>Panagrolaimidae</taxon>
        <taxon>Panagrolaimus</taxon>
    </lineage>
</organism>
<evidence type="ECO:0000313" key="1">
    <source>
        <dbReference type="Proteomes" id="UP000887579"/>
    </source>
</evidence>